<dbReference type="EMBL" id="JAPDSH010000002">
    <property type="protein sequence ID" value="MDF0479188.1"/>
    <property type="molecule type" value="Genomic_DNA"/>
</dbReference>
<proteinExistence type="inferred from homology"/>
<organism evidence="6 7">
    <name type="scientific">Vagococcus proximus</name>
    <dbReference type="NCBI Taxonomy" id="2991417"/>
    <lineage>
        <taxon>Bacteria</taxon>
        <taxon>Bacillati</taxon>
        <taxon>Bacillota</taxon>
        <taxon>Bacilli</taxon>
        <taxon>Lactobacillales</taxon>
        <taxon>Enterococcaceae</taxon>
        <taxon>Vagococcus</taxon>
    </lineage>
</organism>
<comment type="similarity">
    <text evidence="1">Belongs to the SorC transcriptional regulatory family.</text>
</comment>
<name>A0ABT5WZK7_9ENTE</name>
<gene>
    <name evidence="6" type="ORF">OL233_02710</name>
</gene>
<evidence type="ECO:0000256" key="2">
    <source>
        <dbReference type="ARBA" id="ARBA00023015"/>
    </source>
</evidence>
<dbReference type="InterPro" id="IPR051054">
    <property type="entry name" value="SorC_transcr_regulators"/>
</dbReference>
<keyword evidence="2" id="KW-0805">Transcription regulation</keyword>
<feature type="domain" description="Sugar-binding" evidence="5">
    <location>
        <begin position="60"/>
        <end position="313"/>
    </location>
</feature>
<keyword evidence="7" id="KW-1185">Reference proteome</keyword>
<dbReference type="Proteomes" id="UP001147148">
    <property type="component" value="Unassembled WGS sequence"/>
</dbReference>
<reference evidence="6" key="1">
    <citation type="submission" date="2022-10" db="EMBL/GenBank/DDBJ databases">
        <title>Vagococcus sp. isolated from poultry meat.</title>
        <authorList>
            <person name="Johansson P."/>
            <person name="Bjorkroth J."/>
        </authorList>
    </citation>
    <scope>NUCLEOTIDE SEQUENCE</scope>
    <source>
        <strain evidence="6">PNs007</strain>
    </source>
</reference>
<evidence type="ECO:0000256" key="4">
    <source>
        <dbReference type="ARBA" id="ARBA00023163"/>
    </source>
</evidence>
<dbReference type="Gene3D" id="3.40.50.1360">
    <property type="match status" value="1"/>
</dbReference>
<evidence type="ECO:0000313" key="6">
    <source>
        <dbReference type="EMBL" id="MDF0479188.1"/>
    </source>
</evidence>
<dbReference type="RefSeq" id="WP_275470846.1">
    <property type="nucleotide sequence ID" value="NZ_JAPDSH010000002.1"/>
</dbReference>
<dbReference type="Gene3D" id="1.10.10.10">
    <property type="entry name" value="Winged helix-like DNA-binding domain superfamily/Winged helix DNA-binding domain"/>
    <property type="match status" value="1"/>
</dbReference>
<dbReference type="SUPFAM" id="SSF100950">
    <property type="entry name" value="NagB/RpiA/CoA transferase-like"/>
    <property type="match status" value="1"/>
</dbReference>
<keyword evidence="4" id="KW-0804">Transcription</keyword>
<sequence>MTNASKKKIQQAVQVAKYYYQSNLDQSEIAKEMSLSRPTVSRLLQFSKDEGYVQISIMDPYNDSKQLEEQLQEKYGLKKVIIAYSHSTNEGNILQNIGQKAAEYIQDIAENDAIIGIGFGKTMYAVAKELKEFPLENTKIVQLKGGESHASVTNYSHEVMSLFTQAFHAKSEILPLPVIFEQQETKELVMSESHIKYLMDEGRKANVAIFTVGSVENNAMLFQLNYFDDQEVTAIQSTAVGDILSRFITVDGSIANEEINNRTIGIELSELKDKNDTILVAGGKHKVAPIHAALVGGLANTLVTDIHTATKLIERQK</sequence>
<keyword evidence="3" id="KW-0238">DNA-binding</keyword>
<comment type="caution">
    <text evidence="6">The sequence shown here is derived from an EMBL/GenBank/DDBJ whole genome shotgun (WGS) entry which is preliminary data.</text>
</comment>
<dbReference type="InterPro" id="IPR007324">
    <property type="entry name" value="Sugar-bd_dom_put"/>
</dbReference>
<dbReference type="InterPro" id="IPR037171">
    <property type="entry name" value="NagB/RpiA_transferase-like"/>
</dbReference>
<evidence type="ECO:0000256" key="3">
    <source>
        <dbReference type="ARBA" id="ARBA00023125"/>
    </source>
</evidence>
<evidence type="ECO:0000259" key="5">
    <source>
        <dbReference type="Pfam" id="PF04198"/>
    </source>
</evidence>
<dbReference type="PANTHER" id="PTHR34294:SF1">
    <property type="entry name" value="TRANSCRIPTIONAL REGULATOR LSRR"/>
    <property type="match status" value="1"/>
</dbReference>
<dbReference type="Pfam" id="PF04198">
    <property type="entry name" value="Sugar-bind"/>
    <property type="match status" value="1"/>
</dbReference>
<accession>A0ABT5WZK7</accession>
<dbReference type="InterPro" id="IPR036388">
    <property type="entry name" value="WH-like_DNA-bd_sf"/>
</dbReference>
<evidence type="ECO:0000256" key="1">
    <source>
        <dbReference type="ARBA" id="ARBA00010466"/>
    </source>
</evidence>
<evidence type="ECO:0000313" key="7">
    <source>
        <dbReference type="Proteomes" id="UP001147148"/>
    </source>
</evidence>
<protein>
    <submittedName>
        <fullName evidence="6">Sugar-binding transcriptional regulator</fullName>
    </submittedName>
</protein>
<dbReference type="PANTHER" id="PTHR34294">
    <property type="entry name" value="TRANSCRIPTIONAL REGULATOR-RELATED"/>
    <property type="match status" value="1"/>
</dbReference>